<dbReference type="Gene3D" id="1.20.1250.20">
    <property type="entry name" value="MFS general substrate transporter like domains"/>
    <property type="match status" value="1"/>
</dbReference>
<evidence type="ECO:0000256" key="1">
    <source>
        <dbReference type="ARBA" id="ARBA00004141"/>
    </source>
</evidence>
<dbReference type="PROSITE" id="PS50850">
    <property type="entry name" value="MFS"/>
    <property type="match status" value="1"/>
</dbReference>
<keyword evidence="2 6" id="KW-0812">Transmembrane</keyword>
<name>A0A8H3EE49_9AGAM</name>
<dbReference type="GO" id="GO:0005886">
    <property type="term" value="C:plasma membrane"/>
    <property type="evidence" value="ECO:0007669"/>
    <property type="project" value="TreeGrafter"/>
</dbReference>
<dbReference type="InterPro" id="IPR057678">
    <property type="entry name" value="DUF7918"/>
</dbReference>
<keyword evidence="3 6" id="KW-1133">Transmembrane helix</keyword>
<evidence type="ECO:0000256" key="2">
    <source>
        <dbReference type="ARBA" id="ARBA00022692"/>
    </source>
</evidence>
<dbReference type="InterPro" id="IPR011701">
    <property type="entry name" value="MFS"/>
</dbReference>
<evidence type="ECO:0000256" key="4">
    <source>
        <dbReference type="ARBA" id="ARBA00023136"/>
    </source>
</evidence>
<feature type="transmembrane region" description="Helical" evidence="6">
    <location>
        <begin position="406"/>
        <end position="426"/>
    </location>
</feature>
<comment type="subcellular location">
    <subcellularLocation>
        <location evidence="1">Membrane</location>
        <topology evidence="1">Multi-pass membrane protein</topology>
    </subcellularLocation>
</comment>
<feature type="region of interest" description="Disordered" evidence="5">
    <location>
        <begin position="268"/>
        <end position="313"/>
    </location>
</feature>
<dbReference type="SUPFAM" id="SSF103473">
    <property type="entry name" value="MFS general substrate transporter"/>
    <property type="match status" value="1"/>
</dbReference>
<dbReference type="PANTHER" id="PTHR23502:SF5">
    <property type="entry name" value="QUINIDINE RESISTANCE PROTEIN 3"/>
    <property type="match status" value="1"/>
</dbReference>
<feature type="transmembrane region" description="Helical" evidence="6">
    <location>
        <begin position="141"/>
        <end position="161"/>
    </location>
</feature>
<dbReference type="InterPro" id="IPR020846">
    <property type="entry name" value="MFS_dom"/>
</dbReference>
<sequence length="1086" mass="120378">MSDPKTPVYITEDGPQTIAPVTSHAGDEVSGPPQRQAAQDAHEAARQTPQAVPIDIEHQPVDNDPRLWSKNRKIMIVTIIAFATLAPTFSVNLYNPAFAQIKRELHATNSQIALSLALFILVQGNAPIIWSAISEFKGRKIVYIISMALFCVGSAICGAAKDMKVLIGMRIVQAAGSSSVLNLGAGTLSDMYDAHERGTMMGIYFAGPLLGPSIVSTLPPPLLFASCGGLTAGFSWRATFWFLVIFAGVSLCTFIFLPDTWRRERSTSYQTAKRRALKERAKKSQAGTPARSRAPSPARSGAATPTVGANTPAGLVRGHEEKKENCGKEVNAIIQYKDAAQEEDIKLSITDINPISPIWNILKERTNLCILFASGLLFAYQYAVAFTAALTFAAAPYNYNSIKVGLVLLSFGLGNLSGSILGGRWSDRVLAQFKAKNGGESVPEMRLQSTKPAMIFLPFFVVAYAWMCEKHVHIAGPVVVLFFSGFCAIWIYSSTLAYIVDANPGRASSAIAANSSFRGIAGLIAAEISVPLKVYRFMSKILRGFLALPDELVYLIFSHYAEIRVQDIRLNLAYLPGCFLDRFNALRTLSQLCQLSRKMYLPLLWERVQVCIVTKGAWYREHGNSLVRKCNGLLESQYLWPYVRTITVCITRFETQRVLPPFVRLLETLPNIQTLEISHTHRSMTSILKSYFKGKYSQLSKTSFYLPAPMRSCDVAQGYGIAGCSNLEVIDGIAAGPVLMKRLTNARPPLKRVRVGLRDPEETIKSFSKFPSLRIIEINGHDWNVDHLVKIADDTLRECAKCPIDNLKKGRKGTASIKQDCTNPIDPNELPDTRMSQLRFQPTPQVSLDAMQAVLNQRGLEVMVGSGGGDDESLLAAHPYDDTIDAERSEFTKQCWIPAKPGSRFCIHYAWEKRVNRRAGLFCTLYIDGFVAERAFLPPKGSGKEWEIEGKYYRGPKGPTERPFKFAKTRFDQDADVLDDNPAKGTIRVVLHWAEPDPEMEDPFQDLSKEAADALALDLGAPVVPDSRLMACVALGNPRKSEVEENNMKVQRIDDKEYTFIFHYAHPDWLMSIIPPEVSSTYRTQA</sequence>
<feature type="transmembrane region" description="Helical" evidence="6">
    <location>
        <begin position="114"/>
        <end position="134"/>
    </location>
</feature>
<feature type="transmembrane region" description="Helical" evidence="6">
    <location>
        <begin position="74"/>
        <end position="94"/>
    </location>
</feature>
<dbReference type="GO" id="GO:0022857">
    <property type="term" value="F:transmembrane transporter activity"/>
    <property type="evidence" value="ECO:0007669"/>
    <property type="project" value="InterPro"/>
</dbReference>
<feature type="region of interest" description="Disordered" evidence="5">
    <location>
        <begin position="1"/>
        <end position="50"/>
    </location>
</feature>
<evidence type="ECO:0000256" key="5">
    <source>
        <dbReference type="SAM" id="MobiDB-lite"/>
    </source>
</evidence>
<dbReference type="Gene3D" id="1.20.1720.10">
    <property type="entry name" value="Multidrug resistance protein D"/>
    <property type="match status" value="1"/>
</dbReference>
<gene>
    <name evidence="8" type="ORF">RDB_LOCUS169086</name>
</gene>
<dbReference type="Pfam" id="PF07690">
    <property type="entry name" value="MFS_1"/>
    <property type="match status" value="1"/>
</dbReference>
<organism evidence="8 9">
    <name type="scientific">Rhizoctonia solani</name>
    <dbReference type="NCBI Taxonomy" id="456999"/>
    <lineage>
        <taxon>Eukaryota</taxon>
        <taxon>Fungi</taxon>
        <taxon>Dikarya</taxon>
        <taxon>Basidiomycota</taxon>
        <taxon>Agaricomycotina</taxon>
        <taxon>Agaricomycetes</taxon>
        <taxon>Cantharellales</taxon>
        <taxon>Ceratobasidiaceae</taxon>
        <taxon>Rhizoctonia</taxon>
    </lineage>
</organism>
<feature type="domain" description="Major facilitator superfamily (MFS) profile" evidence="7">
    <location>
        <begin position="76"/>
        <end position="562"/>
    </location>
</feature>
<feature type="transmembrane region" description="Helical" evidence="6">
    <location>
        <begin position="200"/>
        <end position="218"/>
    </location>
</feature>
<dbReference type="InterPro" id="IPR036259">
    <property type="entry name" value="MFS_trans_sf"/>
</dbReference>
<feature type="transmembrane region" description="Helical" evidence="6">
    <location>
        <begin position="238"/>
        <end position="257"/>
    </location>
</feature>
<keyword evidence="4 6" id="KW-0472">Membrane</keyword>
<evidence type="ECO:0000313" key="8">
    <source>
        <dbReference type="EMBL" id="CAE7222552.1"/>
    </source>
</evidence>
<evidence type="ECO:0000313" key="9">
    <source>
        <dbReference type="Proteomes" id="UP000663827"/>
    </source>
</evidence>
<comment type="caution">
    <text evidence="8">The sequence shown here is derived from an EMBL/GenBank/DDBJ whole genome shotgun (WGS) entry which is preliminary data.</text>
</comment>
<protein>
    <recommendedName>
        <fullName evidence="7">Major facilitator superfamily (MFS) profile domain-containing protein</fullName>
    </recommendedName>
</protein>
<proteinExistence type="predicted"/>
<dbReference type="PANTHER" id="PTHR23502">
    <property type="entry name" value="MAJOR FACILITATOR SUPERFAMILY"/>
    <property type="match status" value="1"/>
</dbReference>
<evidence type="ECO:0000256" key="3">
    <source>
        <dbReference type="ARBA" id="ARBA00022989"/>
    </source>
</evidence>
<reference evidence="8" key="1">
    <citation type="submission" date="2021-01" db="EMBL/GenBank/DDBJ databases">
        <authorList>
            <person name="Kaushik A."/>
        </authorList>
    </citation>
    <scope>NUCLEOTIDE SEQUENCE</scope>
    <source>
        <strain evidence="8">AG5</strain>
    </source>
</reference>
<dbReference type="AlphaFoldDB" id="A0A8H3EE49"/>
<dbReference type="Proteomes" id="UP000663827">
    <property type="component" value="Unassembled WGS sequence"/>
</dbReference>
<feature type="transmembrane region" description="Helical" evidence="6">
    <location>
        <begin position="368"/>
        <end position="394"/>
    </location>
</feature>
<accession>A0A8H3EE49</accession>
<dbReference type="EMBL" id="CAJNJQ010006009">
    <property type="protein sequence ID" value="CAE7222552.1"/>
    <property type="molecule type" value="Genomic_DNA"/>
</dbReference>
<feature type="transmembrane region" description="Helical" evidence="6">
    <location>
        <begin position="479"/>
        <end position="500"/>
    </location>
</feature>
<dbReference type="Pfam" id="PF25534">
    <property type="entry name" value="DUF7918"/>
    <property type="match status" value="1"/>
</dbReference>
<evidence type="ECO:0000256" key="6">
    <source>
        <dbReference type="SAM" id="Phobius"/>
    </source>
</evidence>
<feature type="compositionally biased region" description="Low complexity" evidence="5">
    <location>
        <begin position="286"/>
        <end position="306"/>
    </location>
</feature>
<feature type="compositionally biased region" description="Basic residues" evidence="5">
    <location>
        <begin position="272"/>
        <end position="283"/>
    </location>
</feature>
<evidence type="ECO:0000259" key="7">
    <source>
        <dbReference type="PROSITE" id="PS50850"/>
    </source>
</evidence>